<gene>
    <name evidence="6" type="ORF">CYCCA115_LOCUS17392</name>
</gene>
<dbReference type="Gene3D" id="3.30.1060.10">
    <property type="entry name" value="Peptide methionine sulphoxide reductase MsrA"/>
    <property type="match status" value="1"/>
</dbReference>
<evidence type="ECO:0000256" key="3">
    <source>
        <dbReference type="ARBA" id="ARBA00023002"/>
    </source>
</evidence>
<dbReference type="InterPro" id="IPR002569">
    <property type="entry name" value="Met_Sox_Rdtase_MsrA_dom"/>
</dbReference>
<dbReference type="Pfam" id="PF01625">
    <property type="entry name" value="PMSR"/>
    <property type="match status" value="1"/>
</dbReference>
<dbReference type="EMBL" id="CAKOGP040001980">
    <property type="protein sequence ID" value="CAJ1958868.1"/>
    <property type="molecule type" value="Genomic_DNA"/>
</dbReference>
<name>A0AAD2JKM7_9STRA</name>
<feature type="domain" description="Peptide methionine sulphoxide reductase MsrA" evidence="5">
    <location>
        <begin position="1"/>
        <end position="109"/>
    </location>
</feature>
<evidence type="ECO:0000256" key="2">
    <source>
        <dbReference type="ARBA" id="ARBA00012502"/>
    </source>
</evidence>
<evidence type="ECO:0000313" key="6">
    <source>
        <dbReference type="EMBL" id="CAJ1958868.1"/>
    </source>
</evidence>
<dbReference type="AlphaFoldDB" id="A0AAD2JKM7"/>
<protein>
    <recommendedName>
        <fullName evidence="2">peptide-methionine (S)-S-oxide reductase</fullName>
        <ecNumber evidence="2">1.8.4.11</ecNumber>
    </recommendedName>
    <alternativeName>
        <fullName evidence="4">Peptide-methionine (S)-S-oxide reductase</fullName>
    </alternativeName>
</protein>
<sequence length="115" mass="13529">MGGKQPNPSYEELFDYAEALWIEFDPREVSCQQLLQAWKKMHSPKKQNLRYRSAIWYLTEDQKVTATKAVDEWKAELHPIQLFTSAESASGLDFYRAEGYHQDYYLRTGQARFVS</sequence>
<proteinExistence type="inferred from homology"/>
<comment type="caution">
    <text evidence="6">The sequence shown here is derived from an EMBL/GenBank/DDBJ whole genome shotgun (WGS) entry which is preliminary data.</text>
</comment>
<keyword evidence="7" id="KW-1185">Reference proteome</keyword>
<organism evidence="6 7">
    <name type="scientific">Cylindrotheca closterium</name>
    <dbReference type="NCBI Taxonomy" id="2856"/>
    <lineage>
        <taxon>Eukaryota</taxon>
        <taxon>Sar</taxon>
        <taxon>Stramenopiles</taxon>
        <taxon>Ochrophyta</taxon>
        <taxon>Bacillariophyta</taxon>
        <taxon>Bacillariophyceae</taxon>
        <taxon>Bacillariophycidae</taxon>
        <taxon>Bacillariales</taxon>
        <taxon>Bacillariaceae</taxon>
        <taxon>Cylindrotheca</taxon>
    </lineage>
</organism>
<dbReference type="Proteomes" id="UP001295423">
    <property type="component" value="Unassembled WGS sequence"/>
</dbReference>
<dbReference type="PANTHER" id="PTHR43774">
    <property type="entry name" value="PEPTIDE METHIONINE SULFOXIDE REDUCTASE"/>
    <property type="match status" value="1"/>
</dbReference>
<evidence type="ECO:0000256" key="4">
    <source>
        <dbReference type="ARBA" id="ARBA00030643"/>
    </source>
</evidence>
<dbReference type="SUPFAM" id="SSF55068">
    <property type="entry name" value="Peptide methionine sulfoxide reductase"/>
    <property type="match status" value="1"/>
</dbReference>
<evidence type="ECO:0000313" key="7">
    <source>
        <dbReference type="Proteomes" id="UP001295423"/>
    </source>
</evidence>
<comment type="similarity">
    <text evidence="1">Belongs to the MsrA Met sulfoxide reductase family.</text>
</comment>
<dbReference type="InterPro" id="IPR036509">
    <property type="entry name" value="Met_Sox_Rdtase_MsrA_sf"/>
</dbReference>
<evidence type="ECO:0000256" key="1">
    <source>
        <dbReference type="ARBA" id="ARBA00005591"/>
    </source>
</evidence>
<keyword evidence="3" id="KW-0560">Oxidoreductase</keyword>
<reference evidence="6" key="1">
    <citation type="submission" date="2023-08" db="EMBL/GenBank/DDBJ databases">
        <authorList>
            <person name="Audoor S."/>
            <person name="Bilcke G."/>
        </authorList>
    </citation>
    <scope>NUCLEOTIDE SEQUENCE</scope>
</reference>
<accession>A0AAD2JKM7</accession>
<dbReference type="EC" id="1.8.4.11" evidence="2"/>
<dbReference type="GO" id="GO:0008113">
    <property type="term" value="F:peptide-methionine (S)-S-oxide reductase activity"/>
    <property type="evidence" value="ECO:0007669"/>
    <property type="project" value="UniProtKB-EC"/>
</dbReference>
<evidence type="ECO:0000259" key="5">
    <source>
        <dbReference type="Pfam" id="PF01625"/>
    </source>
</evidence>
<dbReference type="PANTHER" id="PTHR43774:SF1">
    <property type="entry name" value="PEPTIDE METHIONINE SULFOXIDE REDUCTASE MSRA 2"/>
    <property type="match status" value="1"/>
</dbReference>